<gene>
    <name evidence="2" type="ORF">LX69_03452</name>
</gene>
<keyword evidence="2" id="KW-0808">Transferase</keyword>
<name>A0A2W7MQJ3_9BACT</name>
<comment type="caution">
    <text evidence="2">The sequence shown here is derived from an EMBL/GenBank/DDBJ whole genome shotgun (WGS) entry which is preliminary data.</text>
</comment>
<protein>
    <submittedName>
        <fullName evidence="2">Histidine kinase/DNA gyrase B/HSP90-like ATPase</fullName>
    </submittedName>
</protein>
<dbReference type="Gene3D" id="3.30.565.10">
    <property type="entry name" value="Histidine kinase-like ATPase, C-terminal domain"/>
    <property type="match status" value="1"/>
</dbReference>
<dbReference type="Pfam" id="PF13589">
    <property type="entry name" value="HATPase_c_3"/>
    <property type="match status" value="1"/>
</dbReference>
<sequence length="607" mass="70945">MNEVKINKSSEIFQIITDFGDPLEIFREAFQNAIDEDATKVFCRVYHTKKLSGDELIIDIWNNGHGLQKTNISNFFDLAYSTKVDENGIPIKGKLGYKGHGAKIYFNSKQVIITSKTKAEYWSAKLDNPIEQLEQKSTLEYSDFIEPSLTNVLLPEDWSEGFWVRITGHLHFKTEHTKFKLNHKNLRDYSKWFTVFGSIATYYNSELRDKNIKLYLQGIDFETFKREADVCLINPKTTFETVYGIEYEIINLGHYFPPERFEDKIMKKHIKEIGSNKPFWEYYSRMAHNDWVSCDNNTSFYLMINVEGYETKREYDILLTQRGKARTAISHTDVQRYGIWACKGGIPVEKIDNWIEGGKGQYSYLQAFVDCDDFKLTANRGSIHNTEIEKLDIVKKKLNEIFSSKKISDLLNERKDIEEFENILISIEEDGNKLEKRFKESKRRKSIILPNGTRLKEPSKLKTGYSESETMVLLIQLTTLYPQLFTFKLEDYDTTKGIDFVIEENKNPKYIELKGTLDKRINHPFRYISKFITYDLSINENDIIEDNETFKAVLKVNKTDIFQSFDENLRGKKYTSYKLDPDAASIPSMEIIQLKSILTEILEAKFE</sequence>
<reference evidence="2 3" key="1">
    <citation type="submission" date="2018-06" db="EMBL/GenBank/DDBJ databases">
        <title>Genomic Encyclopedia of Archaeal and Bacterial Type Strains, Phase II (KMG-II): from individual species to whole genera.</title>
        <authorList>
            <person name="Goeker M."/>
        </authorList>
    </citation>
    <scope>NUCLEOTIDE SEQUENCE [LARGE SCALE GENOMIC DNA]</scope>
    <source>
        <strain evidence="2 3">DSM 6779</strain>
    </source>
</reference>
<keyword evidence="1" id="KW-0175">Coiled coil</keyword>
<accession>A0A2W7MQJ3</accession>
<evidence type="ECO:0000256" key="1">
    <source>
        <dbReference type="SAM" id="Coils"/>
    </source>
</evidence>
<evidence type="ECO:0000313" key="2">
    <source>
        <dbReference type="EMBL" id="PZX10128.1"/>
    </source>
</evidence>
<dbReference type="SUPFAM" id="SSF55874">
    <property type="entry name" value="ATPase domain of HSP90 chaperone/DNA topoisomerase II/histidine kinase"/>
    <property type="match status" value="1"/>
</dbReference>
<organism evidence="2 3">
    <name type="scientific">Breznakibacter xylanolyticus</name>
    <dbReference type="NCBI Taxonomy" id="990"/>
    <lineage>
        <taxon>Bacteria</taxon>
        <taxon>Pseudomonadati</taxon>
        <taxon>Bacteroidota</taxon>
        <taxon>Bacteroidia</taxon>
        <taxon>Marinilabiliales</taxon>
        <taxon>Marinilabiliaceae</taxon>
        <taxon>Breznakibacter</taxon>
    </lineage>
</organism>
<dbReference type="InterPro" id="IPR036890">
    <property type="entry name" value="HATPase_C_sf"/>
</dbReference>
<evidence type="ECO:0000313" key="3">
    <source>
        <dbReference type="Proteomes" id="UP000249239"/>
    </source>
</evidence>
<dbReference type="RefSeq" id="WP_170124451.1">
    <property type="nucleotide sequence ID" value="NZ_QKZK01000060.1"/>
</dbReference>
<keyword evidence="3" id="KW-1185">Reference proteome</keyword>
<dbReference type="AlphaFoldDB" id="A0A2W7MQJ3"/>
<keyword evidence="2" id="KW-0418">Kinase</keyword>
<dbReference type="Proteomes" id="UP000249239">
    <property type="component" value="Unassembled WGS sequence"/>
</dbReference>
<proteinExistence type="predicted"/>
<dbReference type="GO" id="GO:0016301">
    <property type="term" value="F:kinase activity"/>
    <property type="evidence" value="ECO:0007669"/>
    <property type="project" value="UniProtKB-KW"/>
</dbReference>
<feature type="coiled-coil region" evidence="1">
    <location>
        <begin position="410"/>
        <end position="437"/>
    </location>
</feature>
<dbReference type="EMBL" id="QKZK01000060">
    <property type="protein sequence ID" value="PZX10128.1"/>
    <property type="molecule type" value="Genomic_DNA"/>
</dbReference>